<dbReference type="EMBL" id="JABEQH010000009">
    <property type="protein sequence ID" value="MBB2175887.1"/>
    <property type="molecule type" value="Genomic_DNA"/>
</dbReference>
<dbReference type="Pfam" id="PF20159">
    <property type="entry name" value="YidB"/>
    <property type="match status" value="1"/>
</dbReference>
<organism evidence="1 2">
    <name type="scientific">Gluconacetobacter johannae</name>
    <dbReference type="NCBI Taxonomy" id="112140"/>
    <lineage>
        <taxon>Bacteria</taxon>
        <taxon>Pseudomonadati</taxon>
        <taxon>Pseudomonadota</taxon>
        <taxon>Alphaproteobacteria</taxon>
        <taxon>Acetobacterales</taxon>
        <taxon>Acetobacteraceae</taxon>
        <taxon>Gluconacetobacter</taxon>
    </lineage>
</organism>
<reference evidence="1 2" key="1">
    <citation type="submission" date="2020-04" db="EMBL/GenBank/DDBJ databases">
        <title>Description of novel Gluconacetobacter.</title>
        <authorList>
            <person name="Sombolestani A."/>
        </authorList>
    </citation>
    <scope>NUCLEOTIDE SEQUENCE [LARGE SCALE GENOMIC DNA]</scope>
    <source>
        <strain evidence="1 2">LMG 21312</strain>
    </source>
</reference>
<dbReference type="AlphaFoldDB" id="A0A7W4P3C4"/>
<dbReference type="RefSeq" id="WP_182943106.1">
    <property type="nucleotide sequence ID" value="NZ_JABEQH010000009.1"/>
</dbReference>
<dbReference type="Proteomes" id="UP000561066">
    <property type="component" value="Unassembled WGS sequence"/>
</dbReference>
<accession>A0A7W4P3C4</accession>
<dbReference type="InterPro" id="IPR045372">
    <property type="entry name" value="YidB"/>
</dbReference>
<dbReference type="Gene3D" id="1.10.10.690">
    <property type="entry name" value="YidB-like"/>
    <property type="match status" value="1"/>
</dbReference>
<protein>
    <submittedName>
        <fullName evidence="1">DUF937 domain-containing protein</fullName>
    </submittedName>
</protein>
<sequence>MPGIFDGLLNKVTELADSTGLTDKLHQHLAELTSAQGISSLMAQAEQAGLGDKVRSWIGSGQNLPISADELRSILSSQQVQALADRTGLPASTILPALAQFLPAAVDRQTPSGEPPKAG</sequence>
<evidence type="ECO:0000313" key="1">
    <source>
        <dbReference type="EMBL" id="MBB2175887.1"/>
    </source>
</evidence>
<dbReference type="InterPro" id="IPR027405">
    <property type="entry name" value="YidB-like"/>
</dbReference>
<name>A0A7W4P3C4_9PROT</name>
<evidence type="ECO:0000313" key="2">
    <source>
        <dbReference type="Proteomes" id="UP000561066"/>
    </source>
</evidence>
<dbReference type="SUPFAM" id="SSF140804">
    <property type="entry name" value="YidB-like"/>
    <property type="match status" value="1"/>
</dbReference>
<keyword evidence="2" id="KW-1185">Reference proteome</keyword>
<comment type="caution">
    <text evidence="1">The sequence shown here is derived from an EMBL/GenBank/DDBJ whole genome shotgun (WGS) entry which is preliminary data.</text>
</comment>
<proteinExistence type="predicted"/>
<gene>
    <name evidence="1" type="ORF">HLH21_08065</name>
</gene>